<protein>
    <submittedName>
        <fullName evidence="3">Regulatory protein, MerR</fullName>
    </submittedName>
</protein>
<sequence length="209" mass="22082">MRIAELSRRSGVAVATIKYYLREGVLPPGERTSPNQASYDDTHVHRLRLVRALVDVGGLPIAAVRDVLETVDAPDPAVGKTLGTVQLAVFRSPPPTDDPARAAAEEAVATLIDTLGWNCPPDHPAAQALVGVLVTAGSLGHERLVEVLPRYAAACAAVAESDLDYLDGAASLDERLESVVVGIVLGDSALAALRRLAQVNEALKRYPEP</sequence>
<dbReference type="PANTHER" id="PTHR30204:SF98">
    <property type="entry name" value="HTH-TYPE TRANSCRIPTIONAL REGULATOR ADHR"/>
    <property type="match status" value="1"/>
</dbReference>
<dbReference type="SMART" id="SM00422">
    <property type="entry name" value="HTH_MERR"/>
    <property type="match status" value="1"/>
</dbReference>
<dbReference type="PANTHER" id="PTHR30204">
    <property type="entry name" value="REDOX-CYCLING DRUG-SENSING TRANSCRIPTIONAL ACTIVATOR SOXR"/>
    <property type="match status" value="1"/>
</dbReference>
<dbReference type="OrthoDB" id="5242095at2"/>
<accession>W7IIZ8</accession>
<dbReference type="eggNOG" id="COG0789">
    <property type="taxonomic scope" value="Bacteria"/>
</dbReference>
<dbReference type="GO" id="GO:0003677">
    <property type="term" value="F:DNA binding"/>
    <property type="evidence" value="ECO:0007669"/>
    <property type="project" value="UniProtKB-KW"/>
</dbReference>
<dbReference type="Proteomes" id="UP000019277">
    <property type="component" value="Unassembled WGS sequence"/>
</dbReference>
<keyword evidence="1" id="KW-0238">DNA-binding</keyword>
<dbReference type="AlphaFoldDB" id="W7IIZ8"/>
<dbReference type="RefSeq" id="WP_035284724.1">
    <property type="nucleotide sequence ID" value="NZ_AYXG01000147.1"/>
</dbReference>
<evidence type="ECO:0000259" key="2">
    <source>
        <dbReference type="PROSITE" id="PS50937"/>
    </source>
</evidence>
<dbReference type="InterPro" id="IPR009061">
    <property type="entry name" value="DNA-bd_dom_put_sf"/>
</dbReference>
<keyword evidence="4" id="KW-1185">Reference proteome</keyword>
<name>W7IIZ8_9PSEU</name>
<dbReference type="Pfam" id="PF13411">
    <property type="entry name" value="MerR_1"/>
    <property type="match status" value="1"/>
</dbReference>
<dbReference type="EMBL" id="AYXG01000147">
    <property type="protein sequence ID" value="EWC60735.1"/>
    <property type="molecule type" value="Genomic_DNA"/>
</dbReference>
<evidence type="ECO:0000313" key="4">
    <source>
        <dbReference type="Proteomes" id="UP000019277"/>
    </source>
</evidence>
<gene>
    <name evidence="3" type="ORF">UO65_4018</name>
</gene>
<dbReference type="SUPFAM" id="SSF46955">
    <property type="entry name" value="Putative DNA-binding domain"/>
    <property type="match status" value="1"/>
</dbReference>
<dbReference type="CDD" id="cd04780">
    <property type="entry name" value="HTH_MerR-like_sg5"/>
    <property type="match status" value="1"/>
</dbReference>
<reference evidence="3 4" key="1">
    <citation type="journal article" date="2014" name="Genome Announc.">
        <title>Draft Genome Sequence of the Antitrypanosomally Active Sponge-Associated Bacterium Actinokineospora sp. Strain EG49.</title>
        <authorList>
            <person name="Harjes J."/>
            <person name="Ryu T."/>
            <person name="Abdelmohsen U.R."/>
            <person name="Moitinho-Silva L."/>
            <person name="Horn H."/>
            <person name="Ravasi T."/>
            <person name="Hentschel U."/>
        </authorList>
    </citation>
    <scope>NUCLEOTIDE SEQUENCE [LARGE SCALE GENOMIC DNA]</scope>
    <source>
        <strain evidence="3 4">EG49</strain>
    </source>
</reference>
<dbReference type="GO" id="GO:0003700">
    <property type="term" value="F:DNA-binding transcription factor activity"/>
    <property type="evidence" value="ECO:0007669"/>
    <property type="project" value="InterPro"/>
</dbReference>
<dbReference type="PROSITE" id="PS50937">
    <property type="entry name" value="HTH_MERR_2"/>
    <property type="match status" value="1"/>
</dbReference>
<organism evidence="3 4">
    <name type="scientific">Actinokineospora spheciospongiae</name>
    <dbReference type="NCBI Taxonomy" id="909613"/>
    <lineage>
        <taxon>Bacteria</taxon>
        <taxon>Bacillati</taxon>
        <taxon>Actinomycetota</taxon>
        <taxon>Actinomycetes</taxon>
        <taxon>Pseudonocardiales</taxon>
        <taxon>Pseudonocardiaceae</taxon>
        <taxon>Actinokineospora</taxon>
    </lineage>
</organism>
<comment type="caution">
    <text evidence="3">The sequence shown here is derived from an EMBL/GenBank/DDBJ whole genome shotgun (WGS) entry which is preliminary data.</text>
</comment>
<dbReference type="Gene3D" id="1.10.1660.10">
    <property type="match status" value="1"/>
</dbReference>
<dbReference type="PRINTS" id="PR00040">
    <property type="entry name" value="HTHMERR"/>
</dbReference>
<dbReference type="PATRIC" id="fig|909613.9.peg.4019"/>
<proteinExistence type="predicted"/>
<dbReference type="STRING" id="909613.UO65_4018"/>
<evidence type="ECO:0000313" key="3">
    <source>
        <dbReference type="EMBL" id="EWC60735.1"/>
    </source>
</evidence>
<dbReference type="InterPro" id="IPR047057">
    <property type="entry name" value="MerR_fam"/>
</dbReference>
<feature type="domain" description="HTH merR-type" evidence="2">
    <location>
        <begin position="1"/>
        <end position="70"/>
    </location>
</feature>
<dbReference type="InterPro" id="IPR000551">
    <property type="entry name" value="MerR-type_HTH_dom"/>
</dbReference>
<evidence type="ECO:0000256" key="1">
    <source>
        <dbReference type="ARBA" id="ARBA00023125"/>
    </source>
</evidence>